<comment type="caution">
    <text evidence="1">The sequence shown here is derived from an EMBL/GenBank/DDBJ whole genome shotgun (WGS) entry which is preliminary data.</text>
</comment>
<dbReference type="InterPro" id="IPR029058">
    <property type="entry name" value="AB_hydrolase_fold"/>
</dbReference>
<proteinExistence type="predicted"/>
<accession>A0A2V4APT2</accession>
<sequence>MLLTGIVVAALVVSGAAAPQTNDTDIHTGVLDGARYRVEVPPDWNGTLLLYHHGIYPRDYVPEQIELANRPEAADRLLDEGYALAASLYSKPYGFSARQAVRDQTALLGWFDRTVGTPDQVVTWGASGGALNAVLLSEHLPRRIDGVLAMCGPVAGGQALFTQLLDYGFTVRTLLAPELELVRIGDPEANVAAAHRVLTRALETPQGRARLALAGALGGVPGWQRALQPRSAETAGQIREQTRFVQLVLDELIWGDLRTDLEAQAGGNPTGNTGVDYRRLLPRTSEHRLVREAYREAALDLSADLDALAAAPRIAEDHGAARWLVRHGTPTGHGSMPVATLHPVGDGVAPAHERSYATRVEPARLRQLYVDRGGHCQHTAAEELTALRVVLRRVESGRWPVTAPAVLDAQARRYGPEYHRLYDWLHDEAGAAEPAFTRHHPRPLPRMS</sequence>
<evidence type="ECO:0000313" key="1">
    <source>
        <dbReference type="EMBL" id="PXY22710.1"/>
    </source>
</evidence>
<evidence type="ECO:0000313" key="2">
    <source>
        <dbReference type="Proteomes" id="UP000249915"/>
    </source>
</evidence>
<protein>
    <submittedName>
        <fullName evidence="1">Uncharacterized protein</fullName>
    </submittedName>
</protein>
<reference evidence="1 2" key="1">
    <citation type="submission" date="2016-07" db="EMBL/GenBank/DDBJ databases">
        <title>Draft genome sequence of Prauserella muralis DSM 45305, isolated from a mould-covered wall in an indoor environment.</title>
        <authorList>
            <person name="Ruckert C."/>
            <person name="Albersmeier A."/>
            <person name="Jiang C.-L."/>
            <person name="Jiang Y."/>
            <person name="Kalinowski J."/>
            <person name="Schneider O."/>
            <person name="Winkler A."/>
            <person name="Zotchev S.B."/>
        </authorList>
    </citation>
    <scope>NUCLEOTIDE SEQUENCE [LARGE SCALE GENOMIC DNA]</scope>
    <source>
        <strain evidence="1 2">DSM 45305</strain>
    </source>
</reference>
<organism evidence="1 2">
    <name type="scientific">Prauserella muralis</name>
    <dbReference type="NCBI Taxonomy" id="588067"/>
    <lineage>
        <taxon>Bacteria</taxon>
        <taxon>Bacillati</taxon>
        <taxon>Actinomycetota</taxon>
        <taxon>Actinomycetes</taxon>
        <taxon>Pseudonocardiales</taxon>
        <taxon>Pseudonocardiaceae</taxon>
        <taxon>Prauserella</taxon>
    </lineage>
</organism>
<name>A0A2V4APT2_9PSEU</name>
<dbReference type="Gene3D" id="3.40.50.1820">
    <property type="entry name" value="alpha/beta hydrolase"/>
    <property type="match status" value="1"/>
</dbReference>
<dbReference type="AlphaFoldDB" id="A0A2V4APT2"/>
<dbReference type="OrthoDB" id="7197847at2"/>
<dbReference type="SUPFAM" id="SSF53474">
    <property type="entry name" value="alpha/beta-Hydrolases"/>
    <property type="match status" value="1"/>
</dbReference>
<dbReference type="Proteomes" id="UP000249915">
    <property type="component" value="Unassembled WGS sequence"/>
</dbReference>
<dbReference type="RefSeq" id="WP_112283310.1">
    <property type="nucleotide sequence ID" value="NZ_MASW01000005.1"/>
</dbReference>
<keyword evidence="2" id="KW-1185">Reference proteome</keyword>
<gene>
    <name evidence="1" type="ORF">BAY60_23135</name>
</gene>
<dbReference type="EMBL" id="MASW01000005">
    <property type="protein sequence ID" value="PXY22710.1"/>
    <property type="molecule type" value="Genomic_DNA"/>
</dbReference>